<keyword evidence="2" id="KW-1185">Reference proteome</keyword>
<evidence type="ECO:0000313" key="1">
    <source>
        <dbReference type="EMBL" id="OAF10356.1"/>
    </source>
</evidence>
<reference evidence="1 2" key="1">
    <citation type="submission" date="2016-02" db="EMBL/GenBank/DDBJ databases">
        <title>Draft genome sequence of the strain BR 10247T Bradyrhizobium neotropicale isolated from nodules of Centrolobium paraense.</title>
        <authorList>
            <person name="Simoes-Araujo J.L."/>
            <person name="Barauna A.C."/>
            <person name="Silva K."/>
            <person name="Zilli J.E."/>
        </authorList>
    </citation>
    <scope>NUCLEOTIDE SEQUENCE [LARGE SCALE GENOMIC DNA]</scope>
    <source>
        <strain evidence="1 2">BR 10247</strain>
    </source>
</reference>
<evidence type="ECO:0000313" key="2">
    <source>
        <dbReference type="Proteomes" id="UP000077173"/>
    </source>
</evidence>
<protein>
    <submittedName>
        <fullName evidence="1">Uncharacterized protein</fullName>
    </submittedName>
</protein>
<accession>A0A176YUA1</accession>
<proteinExistence type="predicted"/>
<gene>
    <name evidence="1" type="ORF">AXW67_25795</name>
</gene>
<dbReference type="Proteomes" id="UP000077173">
    <property type="component" value="Unassembled WGS sequence"/>
</dbReference>
<comment type="caution">
    <text evidence="1">The sequence shown here is derived from an EMBL/GenBank/DDBJ whole genome shotgun (WGS) entry which is preliminary data.</text>
</comment>
<dbReference type="EMBL" id="LSEF01000094">
    <property type="protein sequence ID" value="OAF10356.1"/>
    <property type="molecule type" value="Genomic_DNA"/>
</dbReference>
<name>A0A176YUA1_9BRAD</name>
<sequence>MQTGLHLLIGIENNRARSIAGEPGWQGQPQFAPRRLLALPLVKAHPKLMQLGLAHDAGQAQQQPVVVGARIVKPLTIRNEHAEYRAQFEKLMPVPVIAGQARSVETHHKTCVAKADLGNELLETMTIHAASTGLAQILVNHLDALGRPAQTDGPIDKAVLQLGALLMLPHLVHG</sequence>
<dbReference type="AlphaFoldDB" id="A0A176YUA1"/>
<organism evidence="1 2">
    <name type="scientific">Bradyrhizobium neotropicale</name>
    <dbReference type="NCBI Taxonomy" id="1497615"/>
    <lineage>
        <taxon>Bacteria</taxon>
        <taxon>Pseudomonadati</taxon>
        <taxon>Pseudomonadota</taxon>
        <taxon>Alphaproteobacteria</taxon>
        <taxon>Hyphomicrobiales</taxon>
        <taxon>Nitrobacteraceae</taxon>
        <taxon>Bradyrhizobium</taxon>
    </lineage>
</organism>